<gene>
    <name evidence="3" type="ORF">FZEAL_2895</name>
</gene>
<dbReference type="AlphaFoldDB" id="A0A8H4UQI5"/>
<keyword evidence="4" id="KW-1185">Reference proteome</keyword>
<sequence length="384" mass="43013">MKAVHGFSESKYTPTLGQPSAEEPISEIVADSPDTTSIKHTLQPLTRGPLSVALGEALSFNDVSSRSPTTPGFFNIRRGHLAAKCHARESLVNTSISARNLVFPDKYGLTVLKLSRGNDEGASLAETSTHVLIEKKIKHYGCNVRVPQYYGIVGREDYKSWIPESITSTEDMLSLPSGGNCMERIPPLSDHARDLLVERFCPRQFRQAAREDPVNEQCLARIYLGSQNRTAHERTTTKEVRAFTLHNFILHYSDMVELGMDMQGLARNMGTALAVMHWGALTDARGVEFVLGSTADRENPLWLLDFDRVRPITKDMAGVSKAYEAYESIARYFPRADTGDYQSNLTFCAFGNGYMDMSRVILDKEPYYVQILPERFMELLIRGS</sequence>
<feature type="domain" description="DUF3669" evidence="2">
    <location>
        <begin position="301"/>
        <end position="365"/>
    </location>
</feature>
<evidence type="ECO:0000256" key="1">
    <source>
        <dbReference type="SAM" id="MobiDB-lite"/>
    </source>
</evidence>
<dbReference type="PANTHER" id="PTHR40780:SF2">
    <property type="entry name" value="DUF3669 DOMAIN-CONTAINING PROTEIN"/>
    <property type="match status" value="1"/>
</dbReference>
<organism evidence="3 4">
    <name type="scientific">Fusarium zealandicum</name>
    <dbReference type="NCBI Taxonomy" id="1053134"/>
    <lineage>
        <taxon>Eukaryota</taxon>
        <taxon>Fungi</taxon>
        <taxon>Dikarya</taxon>
        <taxon>Ascomycota</taxon>
        <taxon>Pezizomycotina</taxon>
        <taxon>Sordariomycetes</taxon>
        <taxon>Hypocreomycetidae</taxon>
        <taxon>Hypocreales</taxon>
        <taxon>Nectriaceae</taxon>
        <taxon>Fusarium</taxon>
        <taxon>Fusarium staphyleae species complex</taxon>
    </lineage>
</organism>
<name>A0A8H4UQI5_9HYPO</name>
<proteinExistence type="predicted"/>
<feature type="region of interest" description="Disordered" evidence="1">
    <location>
        <begin position="1"/>
        <end position="22"/>
    </location>
</feature>
<evidence type="ECO:0000313" key="4">
    <source>
        <dbReference type="Proteomes" id="UP000635477"/>
    </source>
</evidence>
<dbReference type="OrthoDB" id="2993351at2759"/>
<dbReference type="PANTHER" id="PTHR40780">
    <property type="entry name" value="DUF3669 DOMAIN-CONTAINING PROTEIN"/>
    <property type="match status" value="1"/>
</dbReference>
<evidence type="ECO:0000313" key="3">
    <source>
        <dbReference type="EMBL" id="KAF4981269.1"/>
    </source>
</evidence>
<reference evidence="3" key="2">
    <citation type="submission" date="2020-05" db="EMBL/GenBank/DDBJ databases">
        <authorList>
            <person name="Kim H.-S."/>
            <person name="Proctor R.H."/>
            <person name="Brown D.W."/>
        </authorList>
    </citation>
    <scope>NUCLEOTIDE SEQUENCE</scope>
    <source>
        <strain evidence="3">NRRL 22465</strain>
    </source>
</reference>
<accession>A0A8H4UQI5</accession>
<protein>
    <recommendedName>
        <fullName evidence="2">DUF3669 domain-containing protein</fullName>
    </recommendedName>
</protein>
<dbReference type="EMBL" id="JABEYC010000176">
    <property type="protein sequence ID" value="KAF4981269.1"/>
    <property type="molecule type" value="Genomic_DNA"/>
</dbReference>
<dbReference type="Pfam" id="PF12417">
    <property type="entry name" value="DUF3669"/>
    <property type="match status" value="1"/>
</dbReference>
<evidence type="ECO:0000259" key="2">
    <source>
        <dbReference type="Pfam" id="PF12417"/>
    </source>
</evidence>
<dbReference type="InterPro" id="IPR022137">
    <property type="entry name" value="Znf_prot_DUF3669"/>
</dbReference>
<reference evidence="3" key="1">
    <citation type="journal article" date="2020" name="BMC Genomics">
        <title>Correction to: Identification and distribution of gene clusters required for synthesis of sphingolipid metabolism inhibitors in diverse species of the filamentous fungus Fusarium.</title>
        <authorList>
            <person name="Kim H.S."/>
            <person name="Lohmar J.M."/>
            <person name="Busman M."/>
            <person name="Brown D.W."/>
            <person name="Naumann T.A."/>
            <person name="Divon H.H."/>
            <person name="Lysoe E."/>
            <person name="Uhlig S."/>
            <person name="Proctor R.H."/>
        </authorList>
    </citation>
    <scope>NUCLEOTIDE SEQUENCE</scope>
    <source>
        <strain evidence="3">NRRL 22465</strain>
    </source>
</reference>
<comment type="caution">
    <text evidence="3">The sequence shown here is derived from an EMBL/GenBank/DDBJ whole genome shotgun (WGS) entry which is preliminary data.</text>
</comment>
<dbReference type="Proteomes" id="UP000635477">
    <property type="component" value="Unassembled WGS sequence"/>
</dbReference>